<feature type="binding site" evidence="9">
    <location>
        <position position="33"/>
    </location>
    <ligand>
        <name>phosphate</name>
        <dbReference type="ChEBI" id="CHEBI:43474"/>
    </ligand>
</feature>
<organism evidence="11 12">
    <name type="scientific">Wujia chipingensis</name>
    <dbReference type="NCBI Taxonomy" id="2763670"/>
    <lineage>
        <taxon>Bacteria</taxon>
        <taxon>Bacillati</taxon>
        <taxon>Bacillota</taxon>
        <taxon>Clostridia</taxon>
        <taxon>Lachnospirales</taxon>
        <taxon>Lachnospiraceae</taxon>
        <taxon>Wujia</taxon>
    </lineage>
</organism>
<dbReference type="UniPathway" id="UPA00606"/>
<dbReference type="Pfam" id="PF01048">
    <property type="entry name" value="PNP_UDP_1"/>
    <property type="match status" value="1"/>
</dbReference>
<feature type="binding site" evidence="9">
    <location>
        <position position="116"/>
    </location>
    <ligand>
        <name>phosphate</name>
        <dbReference type="ChEBI" id="CHEBI:43474"/>
    </ligand>
</feature>
<protein>
    <recommendedName>
        <fullName evidence="8">Purine nucleoside phosphorylase</fullName>
        <ecNumber evidence="8">2.4.2.1</ecNumber>
    </recommendedName>
    <alternativeName>
        <fullName evidence="8">Inosine-guanosine phosphorylase</fullName>
    </alternativeName>
</protein>
<dbReference type="NCBIfam" id="NF006054">
    <property type="entry name" value="PRK08202.1"/>
    <property type="match status" value="1"/>
</dbReference>
<evidence type="ECO:0000313" key="12">
    <source>
        <dbReference type="Proteomes" id="UP000515819"/>
    </source>
</evidence>
<dbReference type="SUPFAM" id="SSF53167">
    <property type="entry name" value="Purine and uridine phosphorylases"/>
    <property type="match status" value="1"/>
</dbReference>
<dbReference type="InterPro" id="IPR011270">
    <property type="entry name" value="Pur_Nuc_Pase_Ino/Guo-sp"/>
</dbReference>
<feature type="binding site" evidence="9">
    <location>
        <begin position="84"/>
        <end position="86"/>
    </location>
    <ligand>
        <name>phosphate</name>
        <dbReference type="ChEBI" id="CHEBI:43474"/>
    </ligand>
</feature>
<keyword evidence="6 8" id="KW-0808">Transferase</keyword>
<gene>
    <name evidence="11" type="ORF">H9Q76_06355</name>
</gene>
<accession>A0A7G9FQQ9</accession>
<dbReference type="KEGG" id="wcp:H9Q76_06355"/>
<reference evidence="11 12" key="1">
    <citation type="submission" date="2020-08" db="EMBL/GenBank/DDBJ databases">
        <authorList>
            <person name="Liu C."/>
            <person name="Sun Q."/>
        </authorList>
    </citation>
    <scope>NUCLEOTIDE SEQUENCE [LARGE SCALE GENOMIC DNA]</scope>
    <source>
        <strain evidence="11 12">NSJ-4</strain>
    </source>
</reference>
<evidence type="ECO:0000256" key="4">
    <source>
        <dbReference type="ARBA" id="ARBA00011233"/>
    </source>
</evidence>
<dbReference type="AlphaFoldDB" id="A0A7G9FQQ9"/>
<evidence type="ECO:0000256" key="8">
    <source>
        <dbReference type="PIRNR" id="PIRNR000477"/>
    </source>
</evidence>
<evidence type="ECO:0000256" key="6">
    <source>
        <dbReference type="ARBA" id="ARBA00022679"/>
    </source>
</evidence>
<feature type="domain" description="Nucleoside phosphorylase" evidence="10">
    <location>
        <begin position="26"/>
        <end position="272"/>
    </location>
</feature>
<dbReference type="PANTHER" id="PTHR11904">
    <property type="entry name" value="METHYLTHIOADENOSINE/PURINE NUCLEOSIDE PHOSPHORYLASE"/>
    <property type="match status" value="1"/>
</dbReference>
<dbReference type="GO" id="GO:0004731">
    <property type="term" value="F:purine-nucleoside phosphorylase activity"/>
    <property type="evidence" value="ECO:0007669"/>
    <property type="project" value="UniProtKB-EC"/>
</dbReference>
<evidence type="ECO:0000256" key="3">
    <source>
        <dbReference type="ARBA" id="ARBA00006751"/>
    </source>
</evidence>
<proteinExistence type="inferred from homology"/>
<dbReference type="EC" id="2.4.2.1" evidence="8"/>
<dbReference type="EMBL" id="CP060632">
    <property type="protein sequence ID" value="QNM00891.1"/>
    <property type="molecule type" value="Genomic_DNA"/>
</dbReference>
<comment type="similarity">
    <text evidence="3 8">Belongs to the PNP/MTAP phosphorylase family.</text>
</comment>
<evidence type="ECO:0000256" key="5">
    <source>
        <dbReference type="ARBA" id="ARBA00022676"/>
    </source>
</evidence>
<comment type="subunit">
    <text evidence="4">Homotrimer.</text>
</comment>
<dbReference type="NCBIfam" id="TIGR01697">
    <property type="entry name" value="PNPH-PUNA-XAPA"/>
    <property type="match status" value="1"/>
</dbReference>
<evidence type="ECO:0000259" key="10">
    <source>
        <dbReference type="Pfam" id="PF01048"/>
    </source>
</evidence>
<sequence>MKKEITYEELQAAASYVQARLPYTPKVALVLGSGLGDFADRLTIDAKIPYGEIPHFPVSTVAGHAGCFLLGKVGDCPVLIMKGRVHYYEGYSMQEVVMPVRVMHMLGAEILILTNAAGGMNPSYKPGTLVRITDQITSFVPSPLIGANMEALGTRFPDMSHVYDVELGKKLDSVAKTQGITLEEGIYLQATGPNYETPAEIRMYRTLGADLVGMSTACEAMAARHTGMKIVGVSCVTNMAAGMSTGELNHKEVQETANKIAEDFQTLIYKFITEIG</sequence>
<feature type="binding site" evidence="9">
    <location>
        <position position="196"/>
    </location>
    <ligand>
        <name>a purine D-ribonucleoside</name>
        <dbReference type="ChEBI" id="CHEBI:142355"/>
    </ligand>
</feature>
<evidence type="ECO:0000256" key="7">
    <source>
        <dbReference type="ARBA" id="ARBA00048556"/>
    </source>
</evidence>
<comment type="function">
    <text evidence="1">The purine nucleoside phosphorylases catalyze the phosphorolytic breakdown of the N-glycosidic bond in the beta-(deoxy)ribonucleoside molecules, with the formation of the corresponding free purine bases and pentose-1-phosphate. Cleaves guanosine, inosine, 2'-deoxyguanosine and 2'-deoxyinosine.</text>
</comment>
<dbReference type="InterPro" id="IPR000845">
    <property type="entry name" value="Nucleoside_phosphorylase_d"/>
</dbReference>
<dbReference type="Gene3D" id="3.40.50.1580">
    <property type="entry name" value="Nucleoside phosphorylase domain"/>
    <property type="match status" value="1"/>
</dbReference>
<dbReference type="PIRSF" id="PIRSF000477">
    <property type="entry name" value="PurNPase"/>
    <property type="match status" value="1"/>
</dbReference>
<keyword evidence="12" id="KW-1185">Reference proteome</keyword>
<dbReference type="InterPro" id="IPR018099">
    <property type="entry name" value="Purine_phosphorylase-2_CS"/>
</dbReference>
<dbReference type="PROSITE" id="PS01240">
    <property type="entry name" value="PNP_MTAP_2"/>
    <property type="match status" value="1"/>
</dbReference>
<dbReference type="GO" id="GO:0009116">
    <property type="term" value="P:nucleoside metabolic process"/>
    <property type="evidence" value="ECO:0007669"/>
    <property type="project" value="InterPro"/>
</dbReference>
<dbReference type="InterPro" id="IPR011268">
    <property type="entry name" value="Purine_phosphorylase"/>
</dbReference>
<keyword evidence="5 8" id="KW-0328">Glycosyltransferase</keyword>
<dbReference type="Proteomes" id="UP000515819">
    <property type="component" value="Chromosome"/>
</dbReference>
<feature type="binding site" evidence="9">
    <location>
        <position position="64"/>
    </location>
    <ligand>
        <name>phosphate</name>
        <dbReference type="ChEBI" id="CHEBI:43474"/>
    </ligand>
</feature>
<dbReference type="PANTHER" id="PTHR11904:SF9">
    <property type="entry name" value="PURINE NUCLEOSIDE PHOSPHORYLASE-RELATED"/>
    <property type="match status" value="1"/>
</dbReference>
<feature type="binding site" evidence="9">
    <location>
        <position position="238"/>
    </location>
    <ligand>
        <name>a purine D-ribonucleoside</name>
        <dbReference type="ChEBI" id="CHEBI:142355"/>
    </ligand>
</feature>
<name>A0A7G9FQQ9_9FIRM</name>
<dbReference type="RefSeq" id="WP_249321853.1">
    <property type="nucleotide sequence ID" value="NZ_CP060632.1"/>
</dbReference>
<dbReference type="CDD" id="cd09009">
    <property type="entry name" value="PNP-EcPNPII_like"/>
    <property type="match status" value="1"/>
</dbReference>
<comment type="pathway">
    <text evidence="2 8">Purine metabolism; purine nucleoside salvage.</text>
</comment>
<dbReference type="NCBIfam" id="TIGR01700">
    <property type="entry name" value="PNPH"/>
    <property type="match status" value="1"/>
</dbReference>
<feature type="binding site" evidence="9">
    <location>
        <position position="215"/>
    </location>
    <ligand>
        <name>phosphate</name>
        <dbReference type="ChEBI" id="CHEBI:43474"/>
    </ligand>
</feature>
<evidence type="ECO:0000313" key="11">
    <source>
        <dbReference type="EMBL" id="QNM00891.1"/>
    </source>
</evidence>
<evidence type="ECO:0000256" key="1">
    <source>
        <dbReference type="ARBA" id="ARBA00002678"/>
    </source>
</evidence>
<evidence type="ECO:0000256" key="2">
    <source>
        <dbReference type="ARBA" id="ARBA00005058"/>
    </source>
</evidence>
<dbReference type="InterPro" id="IPR035994">
    <property type="entry name" value="Nucleoside_phosphorylase_sf"/>
</dbReference>
<comment type="catalytic activity">
    <reaction evidence="7">
        <text>a purine 2'-deoxy-D-ribonucleoside + phosphate = a purine nucleobase + 2-deoxy-alpha-D-ribose 1-phosphate</text>
        <dbReference type="Rhea" id="RHEA:36431"/>
        <dbReference type="ChEBI" id="CHEBI:26386"/>
        <dbReference type="ChEBI" id="CHEBI:43474"/>
        <dbReference type="ChEBI" id="CHEBI:57259"/>
        <dbReference type="ChEBI" id="CHEBI:142361"/>
        <dbReference type="EC" id="2.4.2.1"/>
    </reaction>
</comment>
<dbReference type="GO" id="GO:0005737">
    <property type="term" value="C:cytoplasm"/>
    <property type="evidence" value="ECO:0007669"/>
    <property type="project" value="TreeGrafter"/>
</dbReference>
<evidence type="ECO:0000256" key="9">
    <source>
        <dbReference type="PIRSR" id="PIRSR000477-2"/>
    </source>
</evidence>